<feature type="domain" description="Thioredoxin" evidence="3">
    <location>
        <begin position="6"/>
        <end position="113"/>
    </location>
</feature>
<dbReference type="Proteomes" id="UP000299102">
    <property type="component" value="Unassembled WGS sequence"/>
</dbReference>
<dbReference type="Gene3D" id="3.40.30.10">
    <property type="entry name" value="Glutaredoxin"/>
    <property type="match status" value="15"/>
</dbReference>
<protein>
    <recommendedName>
        <fullName evidence="3">Thioredoxin domain-containing protein</fullName>
    </recommendedName>
</protein>
<dbReference type="STRING" id="151549.A0A4C1WD28"/>
<feature type="region of interest" description="Disordered" evidence="1">
    <location>
        <begin position="1361"/>
        <end position="1414"/>
    </location>
</feature>
<feature type="compositionally biased region" description="Acidic residues" evidence="1">
    <location>
        <begin position="1050"/>
        <end position="1103"/>
    </location>
</feature>
<dbReference type="SUPFAM" id="SSF52833">
    <property type="entry name" value="Thioredoxin-like"/>
    <property type="match status" value="13"/>
</dbReference>
<feature type="region of interest" description="Disordered" evidence="1">
    <location>
        <begin position="1014"/>
        <end position="1124"/>
    </location>
</feature>
<feature type="domain" description="Thioredoxin" evidence="3">
    <location>
        <begin position="323"/>
        <end position="435"/>
    </location>
</feature>
<reference evidence="4 5" key="1">
    <citation type="journal article" date="2019" name="Commun. Biol.">
        <title>The bagworm genome reveals a unique fibroin gene that provides high tensile strength.</title>
        <authorList>
            <person name="Kono N."/>
            <person name="Nakamura H."/>
            <person name="Ohtoshi R."/>
            <person name="Tomita M."/>
            <person name="Numata K."/>
            <person name="Arakawa K."/>
        </authorList>
    </citation>
    <scope>NUCLEOTIDE SEQUENCE [LARGE SCALE GENOMIC DNA]</scope>
</reference>
<feature type="region of interest" description="Disordered" evidence="1">
    <location>
        <begin position="1183"/>
        <end position="1207"/>
    </location>
</feature>
<dbReference type="InterPro" id="IPR036249">
    <property type="entry name" value="Thioredoxin-like_sf"/>
</dbReference>
<dbReference type="Pfam" id="PF00085">
    <property type="entry name" value="Thioredoxin"/>
    <property type="match status" value="1"/>
</dbReference>
<accession>A0A4C1WD28</accession>
<evidence type="ECO:0000256" key="1">
    <source>
        <dbReference type="SAM" id="MobiDB-lite"/>
    </source>
</evidence>
<feature type="transmembrane region" description="Helical" evidence="2">
    <location>
        <begin position="2131"/>
        <end position="2151"/>
    </location>
</feature>
<gene>
    <name evidence="4" type="ORF">EVAR_85689_1</name>
</gene>
<dbReference type="PROSITE" id="PS51352">
    <property type="entry name" value="THIOREDOXIN_2"/>
    <property type="match status" value="5"/>
</dbReference>
<feature type="compositionally biased region" description="Basic and acidic residues" evidence="1">
    <location>
        <begin position="1186"/>
        <end position="1207"/>
    </location>
</feature>
<keyword evidence="2" id="KW-0472">Membrane</keyword>
<feature type="region of interest" description="Disordered" evidence="1">
    <location>
        <begin position="1233"/>
        <end position="1320"/>
    </location>
</feature>
<dbReference type="OrthoDB" id="10264505at2759"/>
<feature type="domain" description="Thioredoxin" evidence="3">
    <location>
        <begin position="1528"/>
        <end position="1646"/>
    </location>
</feature>
<dbReference type="EMBL" id="BGZK01000516">
    <property type="protein sequence ID" value="GBP48074.1"/>
    <property type="molecule type" value="Genomic_DNA"/>
</dbReference>
<dbReference type="CDD" id="cd02947">
    <property type="entry name" value="TRX_family"/>
    <property type="match status" value="1"/>
</dbReference>
<evidence type="ECO:0000313" key="4">
    <source>
        <dbReference type="EMBL" id="GBP48074.1"/>
    </source>
</evidence>
<feature type="compositionally biased region" description="Low complexity" evidence="1">
    <location>
        <begin position="1364"/>
        <end position="1373"/>
    </location>
</feature>
<proteinExistence type="predicted"/>
<sequence length="2168" mass="251806">MTILIPALLQPASRFEIKRSCKSSALATALKVIFYARSCVTCDKVLEELEKIDDDTDTFGVDFVKINDKRLAKQYGITKFPALTYFREKEPIIYEGDLMDEESVLDFLTSLEAMDLPDRIEEVNQKILSKIIDDTDYVAVLFYKPECKRCAKALQELENIDDEADQLGIGFVKIHDEELAEEYSLGDLPRLVYYRHQIPIIYEGELSREEDVLEWLIANKSTGDEEDVIEDVTAKTLNTLIGNVDHLVVLFYDHGDDDSMTVLGELEKIDDDCDRHGIQFVKIDDDKAARSFGIDNLPAIVYFEKQIPNVYDGDLENEDEILEWLIDQLEKDEIEDVTDEMLDRLIKDGKTVAVLFYDNNDRKSQKVLNELENIDDECDELGIAFVKMDNDEEAKEYGIEKIPTLLYFEKGIPTYYEGNLEEEEKVLDWLRHQAESDEIEDITDEMLDLIIEKMPYVAVLFYDKDQKKSQKILVELENIDDECDQNDIAFVKIDDDKEAKEYGIESIPTMVFFEKGVPHVYEGDLMKEEELLGWLLHQKRHSEIPEVTDEMMDKLIENTPYLAVIFYDKDDKQDIRILNELENIDDELEKEGIVIVRIDNDAEAKEYGIDHLPTLLYFEDNIPAIYEGDLMNEDEVLEWLIEQKNSATIEEVTDEILTDLVEEHEYVVVYFSGKCEEGEECDKILDELENIDDELDETGIIFVTTEDTTVAKKYGIKNFPSLVFFRNKDPLIYKGDIEDEDEVLAWLTDENTLEIPGKIEEVNSRMLEKILEENDHVVVFFYQEGDKKSQKILSELENIDDECEEKDIDFVKISDVGIAKEYDLSSLPALAFYRHKFRTIYEGDLMHEEAILKWVLELLDSQPDVIENVDRKTLKDLINDVEHLAVFFYSEDCDTCDEILEELETIDDDTDKHDIQFVKSKDSKLASDIGIFSFPALVYYETGVPIMYDGEDSHRHKSKVIIKINTSADVNQKGSGLINEKLSSDHRSKYLPKKDEITQKHKFTERIKSTTISFQTKSEKLHNKDNHHYIENKKQHKENYEDRTNNISPESDDDYKEDNDNNDNNDKDNDDSDNNDNDDGDDDDDDNDGDDEDDVYDEDEDMDESIKTHDVRNNGKKEPGQKRKKTNEITDLYTFVKILFSKFTITGKNMISQVFTHHQNKRNRLKKQSTIFPLKTSVYCDNSFDNDGRNDKSNVNKGKEVESADTAGKKETDLTCKNFDNCKKNMREFKKIKIEPKDDSINDDTDDNGHDDSDEEENDEEDDDEEDDDEEDDDEEYDDEEDDDESYDDKDDDDEDEDDDEEDDDEEEDDEDEDIDGDTLGFFSRIKQMFTGDRCFYIGLGAKPAVPKMTYEPYQCCPTKVQSPTKVAKATPTKVPPKKLEKPKPTTPSAEKASKSKNKALAPKPEKGSKGKKGNLLDESEVLDWMVKQKEDESIEEINRDKLFKYIDTKEFLAVVFYKEEDPESPRVLRHIELIDDEAAEYGIKVVKCKDRLMAKKHGFRNPPGITYFRKGKYINYDGDIDDEEEILDWLTNPENMELTDHIERVNRKMFHKIRQTSDYVAVFFYSNDCKQCPRVLAEIEHIDDEADGAGINFVKIDDRQMAKEYGVFALPAVLFFKMGSKDPVIYAGDLYDEQQLLNWLLTQKNPAGDVIEALEGQDLKDLIQESGSLAVYFWNKTLCEICNSKAIRKGMKKKDRVNDEDEAQESPEDGPDCEQCTGILEELENIDDDCDRHGIKFVKTQDYSIAEAYGVTDFPVLVYFENNIPNVYEGSLAEEEEVLQWLITQKTEDRIELITRVMLEKMVEETQYLAVYFYKLNCHICDHILEGLEKIDDECDVYGIHMVKIQDPQLAKRYSIKTFPAMVYFRNGNPLLFEGDLQNEESILEWLIDDDNRELADEIESVNERMLERLLQESHLLVVFFYDDEDCPECEEILEALEKIDGEVDQYGIDFVKIANTEAAAKYNVINIPSLVYFRKQMPMLYDGDLHQVERILQWLTSQDVFEIKNEIEEVNRKMLDKLLDENEFLAVYFYENSAESRDVLDKLENIDNETDNLDITFVKMYDPRYARKWGVTKLPAIVYFRKRFPSIYRGVYISVVYLSPDDFNRELMSEEEVLEWLRKNRFRQPELNIFMYALIALSVAFMVYTAFLLQCFKPAPPTAAPHPKQA</sequence>
<dbReference type="PANTHER" id="PTHR19991:SF3">
    <property type="entry name" value="LETHAL (2) 01289, ISOFORM F"/>
    <property type="match status" value="1"/>
</dbReference>
<feature type="domain" description="Thioredoxin" evidence="3">
    <location>
        <begin position="1873"/>
        <end position="2022"/>
    </location>
</feature>
<feature type="compositionally biased region" description="Basic and acidic residues" evidence="1">
    <location>
        <begin position="1104"/>
        <end position="1121"/>
    </location>
</feature>
<organism evidence="4 5">
    <name type="scientific">Eumeta variegata</name>
    <name type="common">Bagworm moth</name>
    <name type="synonym">Eumeta japonica</name>
    <dbReference type="NCBI Taxonomy" id="151549"/>
    <lineage>
        <taxon>Eukaryota</taxon>
        <taxon>Metazoa</taxon>
        <taxon>Ecdysozoa</taxon>
        <taxon>Arthropoda</taxon>
        <taxon>Hexapoda</taxon>
        <taxon>Insecta</taxon>
        <taxon>Pterygota</taxon>
        <taxon>Neoptera</taxon>
        <taxon>Endopterygota</taxon>
        <taxon>Lepidoptera</taxon>
        <taxon>Glossata</taxon>
        <taxon>Ditrysia</taxon>
        <taxon>Tineoidea</taxon>
        <taxon>Psychidae</taxon>
        <taxon>Oiketicinae</taxon>
        <taxon>Eumeta</taxon>
    </lineage>
</organism>
<keyword evidence="2" id="KW-1133">Transmembrane helix</keyword>
<evidence type="ECO:0000313" key="5">
    <source>
        <dbReference type="Proteomes" id="UP000299102"/>
    </source>
</evidence>
<name>A0A4C1WD28_EUMVA</name>
<dbReference type="CDD" id="cd02961">
    <property type="entry name" value="PDI_a_family"/>
    <property type="match status" value="8"/>
</dbReference>
<evidence type="ECO:0000256" key="2">
    <source>
        <dbReference type="SAM" id="Phobius"/>
    </source>
</evidence>
<feature type="region of interest" description="Disordered" evidence="1">
    <location>
        <begin position="1694"/>
        <end position="1714"/>
    </location>
</feature>
<feature type="domain" description="Thioredoxin" evidence="3">
    <location>
        <begin position="625"/>
        <end position="772"/>
    </location>
</feature>
<keyword evidence="5" id="KW-1185">Reference proteome</keyword>
<feature type="compositionally biased region" description="Basic and acidic residues" evidence="1">
    <location>
        <begin position="1017"/>
        <end position="1044"/>
    </location>
</feature>
<evidence type="ECO:0000259" key="3">
    <source>
        <dbReference type="PROSITE" id="PS51352"/>
    </source>
</evidence>
<dbReference type="PANTHER" id="PTHR19991">
    <property type="entry name" value="L 2 01289"/>
    <property type="match status" value="1"/>
</dbReference>
<feature type="compositionally biased region" description="Acidic residues" evidence="1">
    <location>
        <begin position="1252"/>
        <end position="1317"/>
    </location>
</feature>
<dbReference type="InterPro" id="IPR013766">
    <property type="entry name" value="Thioredoxin_domain"/>
</dbReference>
<comment type="caution">
    <text evidence="4">The sequence shown here is derived from an EMBL/GenBank/DDBJ whole genome shotgun (WGS) entry which is preliminary data.</text>
</comment>
<feature type="compositionally biased region" description="Acidic residues" evidence="1">
    <location>
        <begin position="1699"/>
        <end position="1713"/>
    </location>
</feature>
<keyword evidence="2" id="KW-0812">Transmembrane</keyword>